<sequence>MGDFLFFSSALALNRPASVSAQQTFLRSVKDLSPSILASHWRLRRQSSSMEGEQRRILLVGSGGREHALAWKLGQSSWVDVIYTVPGNGGTALVPKVENVNNVSPDDFAALLAFAREHAINLVVPGPEIPLVAGIGSFFRAAGIRCFGPTKPAAQMEGSKTFAKDFMARHNIPTAKYQNFNDYEKARQHLDSVPYNVVLKASGLAAGKGVILPSSKEEAHEALKEIMMTKGFGSAGDEVVIEEYLEGEELSFLTFSDGHTIKSLPPAQDHKQVYDGDKGPNTGGMGAYAPTRVATPQLIEEIHRTVLQPTIDGMRKERYPFVGLLFTGFMITKDGPKTLEYNVRFGDPETQTLLPLMDGDIAEVMVACTEGWLDATNFGAYSLYSATVVAAAGGYPGPCVRGDTIELTAPPADTLIFHAGTKGPNPTQTQTDGKPALQPLYNDGQAAVPPLQNDGQKPLQPLHTHGIHIQSSHNFGSSKGLTTSGGRVIAATSTGNTLEAAISQAYKGISTINFANMQFRRDIGKRSLRPESKSAKPANGAGFTYESAGVSISAGNSLVKRITPLVASTARPGASAEIGGFGGFFDLYEAGYKTTPNLVTGTDGVGTKLKIAQAIGKHDTIGIDLCAMNVNDLIVQGAEPLFFADTYTCSKLDVDVAEQVIKGLCAGCREANCALIGGETAEMPGLFATDDEYDIVGATTGAIPRDRTALPDKGAMRAGDVLLGLASDGCHSNGFSLIRKILERTGITFHDGAPWSEDNESVGQSLLTPTRIYVKPLLQVVREDLVKGMAHITGGGLIENVPRMLPKHLAAEMDATAWLVPKVLRWLKNQGSIDNLEFARVWNTGLGMVLVVSQEHSREVLDKLKGAGEVVCVVGKVIEREGEGCIIKNMHVWE</sequence>
<keyword evidence="9" id="KW-0464">Manganese</keyword>
<dbReference type="InterPro" id="IPR020559">
    <property type="entry name" value="PRibGlycinamide_synth_CS"/>
</dbReference>
<evidence type="ECO:0000256" key="13">
    <source>
        <dbReference type="ARBA" id="ARBA00047843"/>
    </source>
</evidence>
<gene>
    <name evidence="17" type="ORF">ABVK25_002380</name>
</gene>
<dbReference type="EMBL" id="JBHFEH010000005">
    <property type="protein sequence ID" value="KAL2057327.1"/>
    <property type="molecule type" value="Genomic_DNA"/>
</dbReference>
<dbReference type="NCBIfam" id="TIGR00877">
    <property type="entry name" value="purD"/>
    <property type="match status" value="1"/>
</dbReference>
<dbReference type="Pfam" id="PF02844">
    <property type="entry name" value="GARS_N"/>
    <property type="match status" value="1"/>
</dbReference>
<evidence type="ECO:0000256" key="14">
    <source>
        <dbReference type="ARBA" id="ARBA00049057"/>
    </source>
</evidence>
<evidence type="ECO:0000256" key="6">
    <source>
        <dbReference type="ARBA" id="ARBA00022741"/>
    </source>
</evidence>
<accession>A0ABR4BHP0</accession>
<evidence type="ECO:0000259" key="16">
    <source>
        <dbReference type="PROSITE" id="PS50975"/>
    </source>
</evidence>
<dbReference type="NCBIfam" id="TIGR00878">
    <property type="entry name" value="purM"/>
    <property type="match status" value="1"/>
</dbReference>
<dbReference type="HAMAP" id="MF_00741">
    <property type="entry name" value="AIRS"/>
    <property type="match status" value="1"/>
</dbReference>
<evidence type="ECO:0000256" key="15">
    <source>
        <dbReference type="PROSITE-ProRule" id="PRU00409"/>
    </source>
</evidence>
<dbReference type="Gene3D" id="3.90.650.10">
    <property type="entry name" value="PurM-like C-terminal domain"/>
    <property type="match status" value="1"/>
</dbReference>
<dbReference type="Gene3D" id="3.30.1330.10">
    <property type="entry name" value="PurM-like, N-terminal domain"/>
    <property type="match status" value="1"/>
</dbReference>
<dbReference type="PANTHER" id="PTHR10520">
    <property type="entry name" value="TRIFUNCTIONAL PURINE BIOSYNTHETIC PROTEIN ADENOSINE-3-RELATED"/>
    <property type="match status" value="1"/>
</dbReference>
<dbReference type="Gene3D" id="3.40.50.20">
    <property type="match status" value="1"/>
</dbReference>
<dbReference type="Pfam" id="PF02843">
    <property type="entry name" value="GARS_C"/>
    <property type="match status" value="1"/>
</dbReference>
<evidence type="ECO:0000256" key="2">
    <source>
        <dbReference type="ARBA" id="ARBA00005174"/>
    </source>
</evidence>
<evidence type="ECO:0000256" key="12">
    <source>
        <dbReference type="ARBA" id="ARBA00029444"/>
    </source>
</evidence>
<dbReference type="InterPro" id="IPR000115">
    <property type="entry name" value="PRibGlycinamide_synth"/>
</dbReference>
<dbReference type="SUPFAM" id="SSF55326">
    <property type="entry name" value="PurM N-terminal domain-like"/>
    <property type="match status" value="1"/>
</dbReference>
<dbReference type="Pfam" id="PF01071">
    <property type="entry name" value="GARS_A"/>
    <property type="match status" value="1"/>
</dbReference>
<keyword evidence="5" id="KW-0479">Metal-binding</keyword>
<comment type="pathway">
    <text evidence="1">Purine metabolism; IMP biosynthesis via de novo pathway; 5-amino-1-(5-phospho-D-ribosyl)imidazole from N(2)-formyl-N(1)-(5-phospho-D-ribosyl)glycinamide: step 2/2.</text>
</comment>
<keyword evidence="7" id="KW-0658">Purine biosynthesis</keyword>
<dbReference type="CDD" id="cd02196">
    <property type="entry name" value="PurM"/>
    <property type="match status" value="1"/>
</dbReference>
<dbReference type="HAMAP" id="MF_00138">
    <property type="entry name" value="GARS"/>
    <property type="match status" value="1"/>
</dbReference>
<dbReference type="SUPFAM" id="SSF52440">
    <property type="entry name" value="PreATP-grasp domain"/>
    <property type="match status" value="1"/>
</dbReference>
<dbReference type="InterPro" id="IPR020562">
    <property type="entry name" value="PRibGlycinamide_synth_N"/>
</dbReference>
<comment type="caution">
    <text evidence="17">The sequence shown here is derived from an EMBL/GenBank/DDBJ whole genome shotgun (WGS) entry which is preliminary data.</text>
</comment>
<dbReference type="InterPro" id="IPR004733">
    <property type="entry name" value="PurM_cligase"/>
</dbReference>
<dbReference type="InterPro" id="IPR036921">
    <property type="entry name" value="PurM-like_N_sf"/>
</dbReference>
<proteinExistence type="inferred from homology"/>
<evidence type="ECO:0000256" key="10">
    <source>
        <dbReference type="ARBA" id="ARBA00023268"/>
    </source>
</evidence>
<dbReference type="SMART" id="SM01209">
    <property type="entry name" value="GARS_A"/>
    <property type="match status" value="1"/>
</dbReference>
<dbReference type="InterPro" id="IPR011054">
    <property type="entry name" value="Rudment_hybrid_motif"/>
</dbReference>
<dbReference type="PANTHER" id="PTHR10520:SF12">
    <property type="entry name" value="TRIFUNCTIONAL PURINE BIOSYNTHETIC PROTEIN ADENOSINE-3"/>
    <property type="match status" value="1"/>
</dbReference>
<dbReference type="InterPro" id="IPR016188">
    <property type="entry name" value="PurM-like_N"/>
</dbReference>
<dbReference type="Gene3D" id="3.30.1490.20">
    <property type="entry name" value="ATP-grasp fold, A domain"/>
    <property type="match status" value="1"/>
</dbReference>
<dbReference type="Proteomes" id="UP001590951">
    <property type="component" value="Unassembled WGS sequence"/>
</dbReference>
<dbReference type="InterPro" id="IPR010918">
    <property type="entry name" value="PurM-like_C_dom"/>
</dbReference>
<dbReference type="InterPro" id="IPR020560">
    <property type="entry name" value="PRibGlycinamide_synth_C-dom"/>
</dbReference>
<dbReference type="InterPro" id="IPR013815">
    <property type="entry name" value="ATP_grasp_subdomain_1"/>
</dbReference>
<dbReference type="SMART" id="SM01210">
    <property type="entry name" value="GARS_C"/>
    <property type="match status" value="1"/>
</dbReference>
<dbReference type="Pfam" id="PF00586">
    <property type="entry name" value="AIRS"/>
    <property type="match status" value="1"/>
</dbReference>
<name>A0ABR4BHP0_9LECA</name>
<protein>
    <recommendedName>
        <fullName evidence="16">ATP-grasp domain-containing protein</fullName>
    </recommendedName>
</protein>
<comment type="similarity">
    <text evidence="3">In the N-terminal section; belongs to the GARS family.</text>
</comment>
<keyword evidence="10" id="KW-0511">Multifunctional enzyme</keyword>
<organism evidence="17 18">
    <name type="scientific">Lepraria finkii</name>
    <dbReference type="NCBI Taxonomy" id="1340010"/>
    <lineage>
        <taxon>Eukaryota</taxon>
        <taxon>Fungi</taxon>
        <taxon>Dikarya</taxon>
        <taxon>Ascomycota</taxon>
        <taxon>Pezizomycotina</taxon>
        <taxon>Lecanoromycetes</taxon>
        <taxon>OSLEUM clade</taxon>
        <taxon>Lecanoromycetidae</taxon>
        <taxon>Lecanorales</taxon>
        <taxon>Lecanorineae</taxon>
        <taxon>Stereocaulaceae</taxon>
        <taxon>Lepraria</taxon>
    </lineage>
</organism>
<dbReference type="Pfam" id="PF02769">
    <property type="entry name" value="AIRS_C"/>
    <property type="match status" value="1"/>
</dbReference>
<feature type="domain" description="ATP-grasp" evidence="16">
    <location>
        <begin position="164"/>
        <end position="370"/>
    </location>
</feature>
<evidence type="ECO:0000256" key="5">
    <source>
        <dbReference type="ARBA" id="ARBA00022723"/>
    </source>
</evidence>
<comment type="function">
    <text evidence="11">Catalyzes the second and fifth step in the 'de novo' purine biosynthesis pathway; contains phosphoribosylamine--glycine ligase (GARS) and phosphoribosylformylglycinamidine cyclo-ligase (AIRS) activities.</text>
</comment>
<evidence type="ECO:0000313" key="18">
    <source>
        <dbReference type="Proteomes" id="UP001590951"/>
    </source>
</evidence>
<evidence type="ECO:0000313" key="17">
    <source>
        <dbReference type="EMBL" id="KAL2057327.1"/>
    </source>
</evidence>
<dbReference type="InterPro" id="IPR011761">
    <property type="entry name" value="ATP-grasp"/>
</dbReference>
<comment type="similarity">
    <text evidence="12">In the C-terminal section; belongs to the AIR synthase family.</text>
</comment>
<keyword evidence="4" id="KW-0436">Ligase</keyword>
<dbReference type="SUPFAM" id="SSF51246">
    <property type="entry name" value="Rudiment single hybrid motif"/>
    <property type="match status" value="2"/>
</dbReference>
<keyword evidence="18" id="KW-1185">Reference proteome</keyword>
<dbReference type="InterPro" id="IPR037123">
    <property type="entry name" value="PRibGlycinamide_synth_C_sf"/>
</dbReference>
<dbReference type="PROSITE" id="PS00184">
    <property type="entry name" value="GARS"/>
    <property type="match status" value="1"/>
</dbReference>
<dbReference type="SUPFAM" id="SSF56059">
    <property type="entry name" value="Glutathione synthetase ATP-binding domain-like"/>
    <property type="match status" value="1"/>
</dbReference>
<dbReference type="Gene3D" id="3.90.600.10">
    <property type="entry name" value="Phosphoribosylglycinamide synthetase, C-terminal domain"/>
    <property type="match status" value="1"/>
</dbReference>
<evidence type="ECO:0000256" key="3">
    <source>
        <dbReference type="ARBA" id="ARBA00007423"/>
    </source>
</evidence>
<evidence type="ECO:0000256" key="8">
    <source>
        <dbReference type="ARBA" id="ARBA00022840"/>
    </source>
</evidence>
<evidence type="ECO:0000256" key="11">
    <source>
        <dbReference type="ARBA" id="ARBA00029388"/>
    </source>
</evidence>
<evidence type="ECO:0000256" key="7">
    <source>
        <dbReference type="ARBA" id="ARBA00022755"/>
    </source>
</evidence>
<comment type="catalytic activity">
    <reaction evidence="14">
        <text>2-formamido-N(1)-(5-O-phospho-beta-D-ribosyl)acetamidine + ATP = 5-amino-1-(5-phospho-beta-D-ribosyl)imidazole + ADP + phosphate + H(+)</text>
        <dbReference type="Rhea" id="RHEA:23032"/>
        <dbReference type="ChEBI" id="CHEBI:15378"/>
        <dbReference type="ChEBI" id="CHEBI:30616"/>
        <dbReference type="ChEBI" id="CHEBI:43474"/>
        <dbReference type="ChEBI" id="CHEBI:137981"/>
        <dbReference type="ChEBI" id="CHEBI:147287"/>
        <dbReference type="ChEBI" id="CHEBI:456216"/>
        <dbReference type="EC" id="6.3.3.1"/>
    </reaction>
</comment>
<dbReference type="SUPFAM" id="SSF56042">
    <property type="entry name" value="PurM C-terminal domain-like"/>
    <property type="match status" value="1"/>
</dbReference>
<dbReference type="InterPro" id="IPR016185">
    <property type="entry name" value="PreATP-grasp_dom_sf"/>
</dbReference>
<dbReference type="Gene3D" id="3.30.470.20">
    <property type="entry name" value="ATP-grasp fold, B domain"/>
    <property type="match status" value="1"/>
</dbReference>
<evidence type="ECO:0000256" key="1">
    <source>
        <dbReference type="ARBA" id="ARBA00004686"/>
    </source>
</evidence>
<keyword evidence="6 15" id="KW-0547">Nucleotide-binding</keyword>
<comment type="catalytic activity">
    <reaction evidence="13">
        <text>5-phospho-beta-D-ribosylamine + glycine + ATP = N(1)-(5-phospho-beta-D-ribosyl)glycinamide + ADP + phosphate + H(+)</text>
        <dbReference type="Rhea" id="RHEA:17453"/>
        <dbReference type="ChEBI" id="CHEBI:15378"/>
        <dbReference type="ChEBI" id="CHEBI:30616"/>
        <dbReference type="ChEBI" id="CHEBI:43474"/>
        <dbReference type="ChEBI" id="CHEBI:57305"/>
        <dbReference type="ChEBI" id="CHEBI:58681"/>
        <dbReference type="ChEBI" id="CHEBI:143788"/>
        <dbReference type="ChEBI" id="CHEBI:456216"/>
        <dbReference type="EC" id="6.3.4.13"/>
    </reaction>
</comment>
<dbReference type="PROSITE" id="PS50975">
    <property type="entry name" value="ATP_GRASP"/>
    <property type="match status" value="1"/>
</dbReference>
<dbReference type="InterPro" id="IPR036676">
    <property type="entry name" value="PurM-like_C_sf"/>
</dbReference>
<evidence type="ECO:0000256" key="4">
    <source>
        <dbReference type="ARBA" id="ARBA00022598"/>
    </source>
</evidence>
<keyword evidence="8 15" id="KW-0067">ATP-binding</keyword>
<reference evidence="17 18" key="1">
    <citation type="submission" date="2024-09" db="EMBL/GenBank/DDBJ databases">
        <title>Rethinking Asexuality: The Enigmatic Case of Functional Sexual Genes in Lepraria (Stereocaulaceae).</title>
        <authorList>
            <person name="Doellman M."/>
            <person name="Sun Y."/>
            <person name="Barcenas-Pena A."/>
            <person name="Lumbsch H.T."/>
            <person name="Grewe F."/>
        </authorList>
    </citation>
    <scope>NUCLEOTIDE SEQUENCE [LARGE SCALE GENOMIC DNA]</scope>
    <source>
        <strain evidence="17 18">Grewe 0041</strain>
    </source>
</reference>
<comment type="pathway">
    <text evidence="2">Purine metabolism; IMP biosynthesis via de novo pathway; N(1)-(5-phospho-D-ribosyl)glycinamide from 5-phospho-alpha-D-ribose 1-diphosphate: step 2/2.</text>
</comment>
<dbReference type="InterPro" id="IPR020561">
    <property type="entry name" value="PRibGlycinamid_synth_ATP-grasp"/>
</dbReference>
<evidence type="ECO:0000256" key="9">
    <source>
        <dbReference type="ARBA" id="ARBA00023211"/>
    </source>
</evidence>